<keyword evidence="2" id="KW-1185">Reference proteome</keyword>
<dbReference type="AlphaFoldDB" id="A0A6A7BF61"/>
<reference evidence="1" key="1">
    <citation type="submission" date="2020-01" db="EMBL/GenBank/DDBJ databases">
        <authorList>
            <consortium name="DOE Joint Genome Institute"/>
            <person name="Haridas S."/>
            <person name="Albert R."/>
            <person name="Binder M."/>
            <person name="Bloem J."/>
            <person name="Labutti K."/>
            <person name="Salamov A."/>
            <person name="Andreopoulos B."/>
            <person name="Baker S.E."/>
            <person name="Barry K."/>
            <person name="Bills G."/>
            <person name="Bluhm B.H."/>
            <person name="Cannon C."/>
            <person name="Castanera R."/>
            <person name="Culley D.E."/>
            <person name="Daum C."/>
            <person name="Ezra D."/>
            <person name="Gonzalez J.B."/>
            <person name="Henrissat B."/>
            <person name="Kuo A."/>
            <person name="Liang C."/>
            <person name="Lipzen A."/>
            <person name="Lutzoni F."/>
            <person name="Magnuson J."/>
            <person name="Mondo S."/>
            <person name="Nolan M."/>
            <person name="Ohm R."/>
            <person name="Pangilinan J."/>
            <person name="Park H.-J."/>
            <person name="Ramirez L."/>
            <person name="Alfaro M."/>
            <person name="Sun H."/>
            <person name="Tritt A."/>
            <person name="Yoshinaga Y."/>
            <person name="Zwiers L.-H."/>
            <person name="Turgeon B.G."/>
            <person name="Goodwin S.B."/>
            <person name="Spatafora J.W."/>
            <person name="Crous P.W."/>
            <person name="Grigoriev I.V."/>
        </authorList>
    </citation>
    <scope>NUCLEOTIDE SEQUENCE</scope>
    <source>
        <strain evidence="1">IPT5</strain>
    </source>
</reference>
<evidence type="ECO:0000313" key="1">
    <source>
        <dbReference type="EMBL" id="KAF2854051.1"/>
    </source>
</evidence>
<sequence>MATCTALLDILDGVNIMDIPASSNVSSGVFETLRKVASDMAVMSLTGTRSRRLMGRQCQPKLPSVVPTGYQDVTLWDEKDPNTAIVSLKDRSSVQRVRYFANAKSPRYATPHCVFHTMPSSRKKRATDGYVHAVERHSFQSSDSVVSYLVDEGMKNGKRTLCSKVLAENTQRTEFRKHI</sequence>
<organism evidence="1 2">
    <name type="scientific">Plenodomus tracheiphilus IPT5</name>
    <dbReference type="NCBI Taxonomy" id="1408161"/>
    <lineage>
        <taxon>Eukaryota</taxon>
        <taxon>Fungi</taxon>
        <taxon>Dikarya</taxon>
        <taxon>Ascomycota</taxon>
        <taxon>Pezizomycotina</taxon>
        <taxon>Dothideomycetes</taxon>
        <taxon>Pleosporomycetidae</taxon>
        <taxon>Pleosporales</taxon>
        <taxon>Pleosporineae</taxon>
        <taxon>Leptosphaeriaceae</taxon>
        <taxon>Plenodomus</taxon>
    </lineage>
</organism>
<accession>A0A6A7BF61</accession>
<dbReference type="EMBL" id="MU006293">
    <property type="protein sequence ID" value="KAF2854051.1"/>
    <property type="molecule type" value="Genomic_DNA"/>
</dbReference>
<protein>
    <submittedName>
        <fullName evidence="1">Uncharacterized protein</fullName>
    </submittedName>
</protein>
<evidence type="ECO:0000313" key="2">
    <source>
        <dbReference type="Proteomes" id="UP000799423"/>
    </source>
</evidence>
<gene>
    <name evidence="1" type="ORF">T440DRAFT_514792</name>
</gene>
<name>A0A6A7BF61_9PLEO</name>
<dbReference type="Proteomes" id="UP000799423">
    <property type="component" value="Unassembled WGS sequence"/>
</dbReference>
<proteinExistence type="predicted"/>